<evidence type="ECO:0000313" key="3">
    <source>
        <dbReference type="Proteomes" id="UP000224567"/>
    </source>
</evidence>
<gene>
    <name evidence="2" type="ORF">CQW23_28285</name>
</gene>
<name>A0A2G2VG73_CAPBA</name>
<accession>A0A2G2VG73</accession>
<feature type="compositionally biased region" description="Basic and acidic residues" evidence="1">
    <location>
        <begin position="45"/>
        <end position="54"/>
    </location>
</feature>
<reference evidence="2 3" key="1">
    <citation type="journal article" date="2017" name="Genome Biol.">
        <title>New reference genome sequences of hot pepper reveal the massive evolution of plant disease-resistance genes by retroduplication.</title>
        <authorList>
            <person name="Kim S."/>
            <person name="Park J."/>
            <person name="Yeom S.I."/>
            <person name="Kim Y.M."/>
            <person name="Seo E."/>
            <person name="Kim K.T."/>
            <person name="Kim M.S."/>
            <person name="Lee J.M."/>
            <person name="Cheong K."/>
            <person name="Shin H.S."/>
            <person name="Kim S.B."/>
            <person name="Han K."/>
            <person name="Lee J."/>
            <person name="Park M."/>
            <person name="Lee H.A."/>
            <person name="Lee H.Y."/>
            <person name="Lee Y."/>
            <person name="Oh S."/>
            <person name="Lee J.H."/>
            <person name="Choi E."/>
            <person name="Choi E."/>
            <person name="Lee S.E."/>
            <person name="Jeon J."/>
            <person name="Kim H."/>
            <person name="Choi G."/>
            <person name="Song H."/>
            <person name="Lee J."/>
            <person name="Lee S.C."/>
            <person name="Kwon J.K."/>
            <person name="Lee H.Y."/>
            <person name="Koo N."/>
            <person name="Hong Y."/>
            <person name="Kim R.W."/>
            <person name="Kang W.H."/>
            <person name="Huh J.H."/>
            <person name="Kang B.C."/>
            <person name="Yang T.J."/>
            <person name="Lee Y.H."/>
            <person name="Bennetzen J.L."/>
            <person name="Choi D."/>
        </authorList>
    </citation>
    <scope>NUCLEOTIDE SEQUENCE [LARGE SCALE GENOMIC DNA]</scope>
    <source>
        <strain evidence="3">cv. PBC81</strain>
    </source>
</reference>
<dbReference type="Gene3D" id="3.40.395.10">
    <property type="entry name" value="Adenoviral Proteinase, Chain A"/>
    <property type="match status" value="1"/>
</dbReference>
<dbReference type="PANTHER" id="PTHR33022">
    <property type="entry name" value="DUF1985 DOMAIN-CONTAINING PROTEIN"/>
    <property type="match status" value="1"/>
</dbReference>
<evidence type="ECO:0000256" key="1">
    <source>
        <dbReference type="SAM" id="MobiDB-lite"/>
    </source>
</evidence>
<dbReference type="InterPro" id="IPR038765">
    <property type="entry name" value="Papain-like_cys_pep_sf"/>
</dbReference>
<dbReference type="SUPFAM" id="SSF54001">
    <property type="entry name" value="Cysteine proteinases"/>
    <property type="match status" value="1"/>
</dbReference>
<dbReference type="PANTHER" id="PTHR33022:SF13">
    <property type="entry name" value="UBIQUITIN-LIKE PROTEASE FAMILY PROFILE DOMAIN-CONTAINING PROTEIN"/>
    <property type="match status" value="1"/>
</dbReference>
<proteinExistence type="predicted"/>
<feature type="region of interest" description="Disordered" evidence="1">
    <location>
        <begin position="1"/>
        <end position="61"/>
    </location>
</feature>
<dbReference type="AlphaFoldDB" id="A0A2G2VG73"/>
<sequence length="334" mass="37841">MASKRKEIKSSPSKGTSEAARQYPPLYELALQALSQSGAEDNEHEEEKYFKRDNPNTNSPSAEELVKTFSIDRYPVRMQCDGATDLMDGSRIQHQANPRMGIHTTILRAWAFEVIPYLRQQVNYQEEVSCPRILRQLSAKTDKNVKFLDLFNPLKEAVDVITEATAEEHNITVENPSSASKEVKSIAFYDSISRKTHSGPSSEIQKLAKILPTYLDVSGFLDQKVCTDWSTIKAYWDKMGNPFDVQYAEVIAQQTIGSLNCGPFVAAYVEYLSNGLQVPNGGLNTGLLRKRYTIFLWKYRESKAQKPYASYIKDPRRPNPNYVSPDEEQLVHIG</sequence>
<dbReference type="Proteomes" id="UP000224567">
    <property type="component" value="Unassembled WGS sequence"/>
</dbReference>
<dbReference type="EMBL" id="MLFT02000012">
    <property type="protein sequence ID" value="PHT31948.1"/>
    <property type="molecule type" value="Genomic_DNA"/>
</dbReference>
<evidence type="ECO:0008006" key="4">
    <source>
        <dbReference type="Google" id="ProtNLM"/>
    </source>
</evidence>
<dbReference type="OrthoDB" id="1930729at2759"/>
<organism evidence="2 3">
    <name type="scientific">Capsicum baccatum</name>
    <name type="common">Peruvian pepper</name>
    <dbReference type="NCBI Taxonomy" id="33114"/>
    <lineage>
        <taxon>Eukaryota</taxon>
        <taxon>Viridiplantae</taxon>
        <taxon>Streptophyta</taxon>
        <taxon>Embryophyta</taxon>
        <taxon>Tracheophyta</taxon>
        <taxon>Spermatophyta</taxon>
        <taxon>Magnoliopsida</taxon>
        <taxon>eudicotyledons</taxon>
        <taxon>Gunneridae</taxon>
        <taxon>Pentapetalae</taxon>
        <taxon>asterids</taxon>
        <taxon>lamiids</taxon>
        <taxon>Solanales</taxon>
        <taxon>Solanaceae</taxon>
        <taxon>Solanoideae</taxon>
        <taxon>Capsiceae</taxon>
        <taxon>Capsicum</taxon>
    </lineage>
</organism>
<reference evidence="3" key="2">
    <citation type="journal article" date="2017" name="J. Anim. Genet.">
        <title>Multiple reference genome sequences of hot pepper reveal the massive evolution of plant disease resistance genes by retroduplication.</title>
        <authorList>
            <person name="Kim S."/>
            <person name="Park J."/>
            <person name="Yeom S.-I."/>
            <person name="Kim Y.-M."/>
            <person name="Seo E."/>
            <person name="Kim K.-T."/>
            <person name="Kim M.-S."/>
            <person name="Lee J.M."/>
            <person name="Cheong K."/>
            <person name="Shin H.-S."/>
            <person name="Kim S.-B."/>
            <person name="Han K."/>
            <person name="Lee J."/>
            <person name="Park M."/>
            <person name="Lee H.-A."/>
            <person name="Lee H.-Y."/>
            <person name="Lee Y."/>
            <person name="Oh S."/>
            <person name="Lee J.H."/>
            <person name="Choi E."/>
            <person name="Choi E."/>
            <person name="Lee S.E."/>
            <person name="Jeon J."/>
            <person name="Kim H."/>
            <person name="Choi G."/>
            <person name="Song H."/>
            <person name="Lee J."/>
            <person name="Lee S.-C."/>
            <person name="Kwon J.-K."/>
            <person name="Lee H.-Y."/>
            <person name="Koo N."/>
            <person name="Hong Y."/>
            <person name="Kim R.W."/>
            <person name="Kang W.-H."/>
            <person name="Huh J.H."/>
            <person name="Kang B.-C."/>
            <person name="Yang T.-J."/>
            <person name="Lee Y.-H."/>
            <person name="Bennetzen J.L."/>
            <person name="Choi D."/>
        </authorList>
    </citation>
    <scope>NUCLEOTIDE SEQUENCE [LARGE SCALE GENOMIC DNA]</scope>
    <source>
        <strain evidence="3">cv. PBC81</strain>
    </source>
</reference>
<keyword evidence="3" id="KW-1185">Reference proteome</keyword>
<evidence type="ECO:0000313" key="2">
    <source>
        <dbReference type="EMBL" id="PHT31948.1"/>
    </source>
</evidence>
<comment type="caution">
    <text evidence="2">The sequence shown here is derived from an EMBL/GenBank/DDBJ whole genome shotgun (WGS) entry which is preliminary data.</text>
</comment>
<protein>
    <recommendedName>
        <fullName evidence="4">Ubiquitin-like protease family profile domain-containing protein</fullName>
    </recommendedName>
</protein>
<feature type="region of interest" description="Disordered" evidence="1">
    <location>
        <begin position="312"/>
        <end position="334"/>
    </location>
</feature>